<evidence type="ECO:0000313" key="2">
    <source>
        <dbReference type="EMBL" id="VDO13203.1"/>
    </source>
</evidence>
<dbReference type="SUPFAM" id="SSF53098">
    <property type="entry name" value="Ribonuclease H-like"/>
    <property type="match status" value="1"/>
</dbReference>
<dbReference type="EMBL" id="UZAF01003863">
    <property type="protein sequence ID" value="VDO13203.1"/>
    <property type="molecule type" value="Genomic_DNA"/>
</dbReference>
<evidence type="ECO:0000259" key="1">
    <source>
        <dbReference type="Pfam" id="PF01609"/>
    </source>
</evidence>
<dbReference type="GO" id="GO:0006313">
    <property type="term" value="P:DNA transposition"/>
    <property type="evidence" value="ECO:0007669"/>
    <property type="project" value="InterPro"/>
</dbReference>
<dbReference type="InterPro" id="IPR047768">
    <property type="entry name" value="Tn5p-like"/>
</dbReference>
<keyword evidence="3" id="KW-1185">Reference proteome</keyword>
<gene>
    <name evidence="2" type="ORF">HPLM_LOCUS2149</name>
</gene>
<dbReference type="AlphaFoldDB" id="A0A0N4VXY1"/>
<sequence length="452" mass="51865">MVAKQSSIINNCCENSSERIAAYRLINNKKLTMEEIVSSLAKDCAQGCSGLSHVLCIQDTTEVVFSHTGRLSLEDKDFGYGTSEYNQYSIFAHPCMVVEASSRMPVGFSHMRVWSRDRAQERNKKRQRGSLKLERKESFRWAEAALKSAAVLPKEVRKTMVGDRESDIYSVMCMTLAAGCDFLIRSVHDRPVDCDMEDGRMGIKEYMESLPVSHTYDLHLRGHKGRKARTARMRLRFAEVTIHKGNKCLEDVPESLTCYCVYAVEDPSTVPDGEEPIEWRLLTSHVVDAVEQAEECVEWYKCRWFVEELFRVCKSEGFRIESVQLESGAAVKKLIVLTMHAALRCVTLKRAYDEHDESVPANRMFDEQEMELFELEMEYIHRKSPKALDGRNPFRENSLPWAAWIIARLGGWSGYVKAHGKPGYITMKKGLDRFNQHLEVIAFARVRDVYKE</sequence>
<accession>A0A0N4VXY1</accession>
<dbReference type="Gene3D" id="3.90.350.10">
    <property type="entry name" value="Transposase Inhibitor Protein From Tn5, Chain A, domain 1"/>
    <property type="match status" value="1"/>
</dbReference>
<protein>
    <submittedName>
        <fullName evidence="4">DDE_Tnp_1 domain-containing protein</fullName>
    </submittedName>
</protein>
<dbReference type="InterPro" id="IPR002559">
    <property type="entry name" value="Transposase_11"/>
</dbReference>
<dbReference type="WBParaSite" id="HPLM_0000215101-mRNA-1">
    <property type="protein sequence ID" value="HPLM_0000215101-mRNA-1"/>
    <property type="gene ID" value="HPLM_0000215101"/>
</dbReference>
<name>A0A0N4VXY1_HAEPC</name>
<dbReference type="InterPro" id="IPR054836">
    <property type="entry name" value="Tn5_transposase"/>
</dbReference>
<dbReference type="GO" id="GO:0004803">
    <property type="term" value="F:transposase activity"/>
    <property type="evidence" value="ECO:0007669"/>
    <property type="project" value="InterPro"/>
</dbReference>
<evidence type="ECO:0000313" key="4">
    <source>
        <dbReference type="WBParaSite" id="HPLM_0000215101-mRNA-1"/>
    </source>
</evidence>
<reference evidence="2 3" key="2">
    <citation type="submission" date="2018-11" db="EMBL/GenBank/DDBJ databases">
        <authorList>
            <consortium name="Pathogen Informatics"/>
        </authorList>
    </citation>
    <scope>NUCLEOTIDE SEQUENCE [LARGE SCALE GENOMIC DNA]</scope>
    <source>
        <strain evidence="2 3">MHpl1</strain>
    </source>
</reference>
<dbReference type="NCBIfam" id="NF033590">
    <property type="entry name" value="transpos_IS4_3"/>
    <property type="match status" value="1"/>
</dbReference>
<dbReference type="PANTHER" id="PTHR37319">
    <property type="entry name" value="TRANSPOSASE"/>
    <property type="match status" value="1"/>
</dbReference>
<dbReference type="PANTHER" id="PTHR37319:SF1">
    <property type="entry name" value="TRANSPOSASE TN5 DIMERISATION DOMAIN-CONTAINING PROTEIN"/>
    <property type="match status" value="1"/>
</dbReference>
<feature type="domain" description="Transposase IS4-like" evidence="1">
    <location>
        <begin position="199"/>
        <end position="342"/>
    </location>
</feature>
<dbReference type="GO" id="GO:0003677">
    <property type="term" value="F:DNA binding"/>
    <property type="evidence" value="ECO:0007669"/>
    <property type="project" value="InterPro"/>
</dbReference>
<dbReference type="InterPro" id="IPR014737">
    <property type="entry name" value="Transposase_Tn5-like_C"/>
</dbReference>
<evidence type="ECO:0000313" key="3">
    <source>
        <dbReference type="Proteomes" id="UP000268014"/>
    </source>
</evidence>
<reference evidence="4" key="1">
    <citation type="submission" date="2017-02" db="UniProtKB">
        <authorList>
            <consortium name="WormBaseParasite"/>
        </authorList>
    </citation>
    <scope>IDENTIFICATION</scope>
</reference>
<dbReference type="Gene3D" id="1.10.740.10">
    <property type="entry name" value="Transferase Inhibitor Protein From Tn5, Chain"/>
    <property type="match status" value="1"/>
</dbReference>
<dbReference type="Pfam" id="PF01609">
    <property type="entry name" value="DDE_Tnp_1"/>
    <property type="match status" value="1"/>
</dbReference>
<dbReference type="InterPro" id="IPR012337">
    <property type="entry name" value="RNaseH-like_sf"/>
</dbReference>
<dbReference type="OMA" id="TLWRGWQ"/>
<dbReference type="Proteomes" id="UP000268014">
    <property type="component" value="Unassembled WGS sequence"/>
</dbReference>
<proteinExistence type="predicted"/>
<organism evidence="4">
    <name type="scientific">Haemonchus placei</name>
    <name type="common">Barber's pole worm</name>
    <dbReference type="NCBI Taxonomy" id="6290"/>
    <lineage>
        <taxon>Eukaryota</taxon>
        <taxon>Metazoa</taxon>
        <taxon>Ecdysozoa</taxon>
        <taxon>Nematoda</taxon>
        <taxon>Chromadorea</taxon>
        <taxon>Rhabditida</taxon>
        <taxon>Rhabditina</taxon>
        <taxon>Rhabditomorpha</taxon>
        <taxon>Strongyloidea</taxon>
        <taxon>Trichostrongylidae</taxon>
        <taxon>Haemonchus</taxon>
    </lineage>
</organism>